<dbReference type="PANTHER" id="PTHR43540:SF15">
    <property type="entry name" value="BLR5631 PROTEIN"/>
    <property type="match status" value="1"/>
</dbReference>
<dbReference type="EMBL" id="VISO01000003">
    <property type="protein sequence ID" value="TVZ64784.1"/>
    <property type="molecule type" value="Genomic_DNA"/>
</dbReference>
<dbReference type="InterPro" id="IPR036380">
    <property type="entry name" value="Isochorismatase-like_sf"/>
</dbReference>
<reference evidence="3 4" key="1">
    <citation type="submission" date="2019-06" db="EMBL/GenBank/DDBJ databases">
        <title>Pac Bio to generate improved reference genome sequences for organisms with transposon mutant libraries (support for FEBA project).</title>
        <authorList>
            <person name="Blow M."/>
        </authorList>
    </citation>
    <scope>NUCLEOTIDE SEQUENCE [LARGE SCALE GENOMIC DNA]</scope>
    <source>
        <strain evidence="3 4">USDA 1844</strain>
    </source>
</reference>
<comment type="caution">
    <text evidence="3">The sequence shown here is derived from an EMBL/GenBank/DDBJ whole genome shotgun (WGS) entry which is preliminary data.</text>
</comment>
<accession>A0A559SR30</accession>
<dbReference type="Gene3D" id="3.40.50.850">
    <property type="entry name" value="Isochorismatase-like"/>
    <property type="match status" value="1"/>
</dbReference>
<dbReference type="PANTHER" id="PTHR43540">
    <property type="entry name" value="PEROXYUREIDOACRYLATE/UREIDOACRYLATE AMIDOHYDROLASE-RELATED"/>
    <property type="match status" value="1"/>
</dbReference>
<evidence type="ECO:0000259" key="2">
    <source>
        <dbReference type="Pfam" id="PF00857"/>
    </source>
</evidence>
<dbReference type="InterPro" id="IPR000868">
    <property type="entry name" value="Isochorismatase-like_dom"/>
</dbReference>
<dbReference type="GO" id="GO:0016787">
    <property type="term" value="F:hydrolase activity"/>
    <property type="evidence" value="ECO:0007669"/>
    <property type="project" value="UniProtKB-KW"/>
</dbReference>
<gene>
    <name evidence="3" type="ORF">BCL32_5052</name>
</gene>
<evidence type="ECO:0000313" key="4">
    <source>
        <dbReference type="Proteomes" id="UP000319824"/>
    </source>
</evidence>
<sequence length="208" mass="21287">MVPLTLLQHAGVMPKTADWSKSVVVVIDAQNEYVDGALPLHGIAAPVGEIRKLLDAARRDGIPVIHIVHHAPPGSGLFAIGSHGAKIISALTPADGEAVIPKTLPNAFAGTTLAAALASIAEQTGRSDVILVGFMTHMCVSATARAALDLGIKATVIASAAMSRDLPDPLGGMIPAEIVHRTALAEIADRFATVVPDIAAIVKQAATA</sequence>
<dbReference type="InterPro" id="IPR050272">
    <property type="entry name" value="Isochorismatase-like_hydrls"/>
</dbReference>
<dbReference type="Proteomes" id="UP000319824">
    <property type="component" value="Unassembled WGS sequence"/>
</dbReference>
<organism evidence="3 4">
    <name type="scientific">Rhizobium mongolense USDA 1844</name>
    <dbReference type="NCBI Taxonomy" id="1079460"/>
    <lineage>
        <taxon>Bacteria</taxon>
        <taxon>Pseudomonadati</taxon>
        <taxon>Pseudomonadota</taxon>
        <taxon>Alphaproteobacteria</taxon>
        <taxon>Hyphomicrobiales</taxon>
        <taxon>Rhizobiaceae</taxon>
        <taxon>Rhizobium/Agrobacterium group</taxon>
        <taxon>Rhizobium</taxon>
    </lineage>
</organism>
<evidence type="ECO:0000256" key="1">
    <source>
        <dbReference type="ARBA" id="ARBA00022801"/>
    </source>
</evidence>
<evidence type="ECO:0000313" key="3">
    <source>
        <dbReference type="EMBL" id="TVZ64784.1"/>
    </source>
</evidence>
<dbReference type="RefSeq" id="WP_022716324.1">
    <property type="nucleotide sequence ID" value="NZ_ATTQ01000010.1"/>
</dbReference>
<name>A0A559SR30_9HYPH</name>
<keyword evidence="1" id="KW-0378">Hydrolase</keyword>
<proteinExistence type="predicted"/>
<dbReference type="SUPFAM" id="SSF52499">
    <property type="entry name" value="Isochorismatase-like hydrolases"/>
    <property type="match status" value="1"/>
</dbReference>
<protein>
    <submittedName>
        <fullName evidence="3">Nicotinamidase-related amidase</fullName>
    </submittedName>
</protein>
<dbReference type="AlphaFoldDB" id="A0A559SR30"/>
<feature type="domain" description="Isochorismatase-like" evidence="2">
    <location>
        <begin position="23"/>
        <end position="195"/>
    </location>
</feature>
<dbReference type="Pfam" id="PF00857">
    <property type="entry name" value="Isochorismatase"/>
    <property type="match status" value="1"/>
</dbReference>